<dbReference type="GO" id="GO:0042393">
    <property type="term" value="F:histone binding"/>
    <property type="evidence" value="ECO:0007669"/>
    <property type="project" value="TreeGrafter"/>
</dbReference>
<dbReference type="OrthoDB" id="370884at2759"/>
<sequence length="371" mass="42037">MAGAKGRRKRKRGGKAEASGSGNARNVGQKSGKRKATSVSWEEEVPAFRSVRERKAVDRFVPGPQPNEKVREPKVFSIKQGLTEASFGLQGPGTKLQDIPNGNDYCLIVKDHINSFLFFMVFKLSERKANENLEVLHTILYGRKSKGTCFQVYFWKKNILQFSGFVWAENEEKERAKVKERIDKCNKERLLLLCELLDIPDMKATTKKEEVSAKLLEFLESPHVTRSVVRAENVERGRKQKNIEESGQQAYGKGKAKVSRKPPPEPTEEEMRTVVIDWAQEIGFAKTIQDKLFPQLKAHFKMDLWHRKEELRHILADLVFEEDNQDGDADDSGGEDAASSGEDTRQKDSEGSDEDSGEEEDAEGSDEDDEE</sequence>
<dbReference type="GO" id="GO:0006325">
    <property type="term" value="P:chromatin organization"/>
    <property type="evidence" value="ECO:0007669"/>
    <property type="project" value="InterPro"/>
</dbReference>
<evidence type="ECO:0000256" key="1">
    <source>
        <dbReference type="SAM" id="MobiDB-lite"/>
    </source>
</evidence>
<reference evidence="2" key="2">
    <citation type="submission" date="2019-07" db="EMBL/GenBank/DDBJ databases">
        <authorList>
            <person name="Yang Y."/>
            <person name="Bocs S."/>
            <person name="Baudouin L."/>
        </authorList>
    </citation>
    <scope>NUCLEOTIDE SEQUENCE</scope>
    <source>
        <tissue evidence="2">Spear leaf of Hainan Tall coconut</tissue>
    </source>
</reference>
<feature type="compositionally biased region" description="Acidic residues" evidence="1">
    <location>
        <begin position="351"/>
        <end position="371"/>
    </location>
</feature>
<dbReference type="SUPFAM" id="SSF109715">
    <property type="entry name" value="DEK C-terminal domain"/>
    <property type="match status" value="1"/>
</dbReference>
<reference evidence="2" key="1">
    <citation type="journal article" date="2017" name="Gigascience">
        <title>The genome draft of coconut (Cocos nucifera).</title>
        <authorList>
            <person name="Xiao Y."/>
            <person name="Xu P."/>
            <person name="Fan H."/>
            <person name="Baudouin L."/>
            <person name="Xia W."/>
            <person name="Bocs S."/>
            <person name="Xu J."/>
            <person name="Li Q."/>
            <person name="Guo A."/>
            <person name="Zhou L."/>
            <person name="Li J."/>
            <person name="Wu Y."/>
            <person name="Ma Z."/>
            <person name="Armero A."/>
            <person name="Issali A.E."/>
            <person name="Liu N."/>
            <person name="Peng M."/>
            <person name="Yang Y."/>
        </authorList>
    </citation>
    <scope>NUCLEOTIDE SEQUENCE</scope>
    <source>
        <tissue evidence="2">Spear leaf of Hainan Tall coconut</tissue>
    </source>
</reference>
<organism evidence="2 3">
    <name type="scientific">Cocos nucifera</name>
    <name type="common">Coconut palm</name>
    <dbReference type="NCBI Taxonomy" id="13894"/>
    <lineage>
        <taxon>Eukaryota</taxon>
        <taxon>Viridiplantae</taxon>
        <taxon>Streptophyta</taxon>
        <taxon>Embryophyta</taxon>
        <taxon>Tracheophyta</taxon>
        <taxon>Spermatophyta</taxon>
        <taxon>Magnoliopsida</taxon>
        <taxon>Liliopsida</taxon>
        <taxon>Arecaceae</taxon>
        <taxon>Arecoideae</taxon>
        <taxon>Cocoseae</taxon>
        <taxon>Attaleinae</taxon>
        <taxon>Cocos</taxon>
    </lineage>
</organism>
<dbReference type="PANTHER" id="PTHR13468:SF1">
    <property type="entry name" value="PROTEIN DEK"/>
    <property type="match status" value="1"/>
</dbReference>
<feature type="compositionally biased region" description="Acidic residues" evidence="1">
    <location>
        <begin position="323"/>
        <end position="334"/>
    </location>
</feature>
<comment type="caution">
    <text evidence="2">The sequence shown here is derived from an EMBL/GenBank/DDBJ whole genome shotgun (WGS) entry which is preliminary data.</text>
</comment>
<dbReference type="EMBL" id="CM017873">
    <property type="protein sequence ID" value="KAG1331445.1"/>
    <property type="molecule type" value="Genomic_DNA"/>
</dbReference>
<feature type="region of interest" description="Disordered" evidence="1">
    <location>
        <begin position="323"/>
        <end position="371"/>
    </location>
</feature>
<dbReference type="InterPro" id="IPR044198">
    <property type="entry name" value="DEK"/>
</dbReference>
<feature type="compositionally biased region" description="Basic residues" evidence="1">
    <location>
        <begin position="1"/>
        <end position="13"/>
    </location>
</feature>
<evidence type="ECO:0000313" key="2">
    <source>
        <dbReference type="EMBL" id="KAG1331445.1"/>
    </source>
</evidence>
<evidence type="ECO:0000313" key="3">
    <source>
        <dbReference type="Proteomes" id="UP000797356"/>
    </source>
</evidence>
<name>A0A8K0MX27_COCNU</name>
<keyword evidence="3" id="KW-1185">Reference proteome</keyword>
<accession>A0A8K0MX27</accession>
<feature type="compositionally biased region" description="Basic and acidic residues" evidence="1">
    <location>
        <begin position="235"/>
        <end position="244"/>
    </location>
</feature>
<protein>
    <recommendedName>
        <fullName evidence="4">DEK C-terminal domain-containing protein</fullName>
    </recommendedName>
</protein>
<evidence type="ECO:0008006" key="4">
    <source>
        <dbReference type="Google" id="ProtNLM"/>
    </source>
</evidence>
<dbReference type="AlphaFoldDB" id="A0A8K0MX27"/>
<dbReference type="GO" id="GO:0005634">
    <property type="term" value="C:nucleus"/>
    <property type="evidence" value="ECO:0007669"/>
    <property type="project" value="TreeGrafter"/>
</dbReference>
<feature type="region of interest" description="Disordered" evidence="1">
    <location>
        <begin position="1"/>
        <end position="45"/>
    </location>
</feature>
<feature type="region of interest" description="Disordered" evidence="1">
    <location>
        <begin position="235"/>
        <end position="270"/>
    </location>
</feature>
<feature type="compositionally biased region" description="Polar residues" evidence="1">
    <location>
        <begin position="20"/>
        <end position="29"/>
    </location>
</feature>
<dbReference type="GO" id="GO:0003677">
    <property type="term" value="F:DNA binding"/>
    <property type="evidence" value="ECO:0007669"/>
    <property type="project" value="InterPro"/>
</dbReference>
<gene>
    <name evidence="2" type="ORF">COCNU_02G014130</name>
</gene>
<proteinExistence type="predicted"/>
<dbReference type="PANTHER" id="PTHR13468">
    <property type="entry name" value="DEK PROTEIN"/>
    <property type="match status" value="1"/>
</dbReference>
<dbReference type="GO" id="GO:2000779">
    <property type="term" value="P:regulation of double-strand break repair"/>
    <property type="evidence" value="ECO:0007669"/>
    <property type="project" value="TreeGrafter"/>
</dbReference>
<dbReference type="Proteomes" id="UP000797356">
    <property type="component" value="Chromosome 2"/>
</dbReference>